<evidence type="ECO:0000256" key="12">
    <source>
        <dbReference type="ARBA" id="ARBA00022801"/>
    </source>
</evidence>
<dbReference type="EMBL" id="JAEDAQ010000018">
    <property type="protein sequence ID" value="MBH9581723.1"/>
    <property type="molecule type" value="Genomic_DNA"/>
</dbReference>
<evidence type="ECO:0000256" key="7">
    <source>
        <dbReference type="ARBA" id="ARBA00021407"/>
    </source>
</evidence>
<evidence type="ECO:0000256" key="6">
    <source>
        <dbReference type="ARBA" id="ARBA00012180"/>
    </source>
</evidence>
<keyword evidence="10 14" id="KW-0479">Metal-binding</keyword>
<evidence type="ECO:0000256" key="13">
    <source>
        <dbReference type="ARBA" id="ARBA00022842"/>
    </source>
</evidence>
<evidence type="ECO:0000313" key="19">
    <source>
        <dbReference type="EMBL" id="REI21740.1"/>
    </source>
</evidence>
<comment type="cofactor">
    <cofactor evidence="2">
        <name>Mg(2+)</name>
        <dbReference type="ChEBI" id="CHEBI:18420"/>
    </cofactor>
</comment>
<evidence type="ECO:0000313" key="17">
    <source>
        <dbReference type="EMBL" id="MBH9581723.1"/>
    </source>
</evidence>
<proteinExistence type="inferred from homology"/>
<dbReference type="PROSITE" id="PS51975">
    <property type="entry name" value="RNASE_H_2"/>
    <property type="match status" value="1"/>
</dbReference>
<dbReference type="InterPro" id="IPR012337">
    <property type="entry name" value="RNaseH-like_sf"/>
</dbReference>
<evidence type="ECO:0000313" key="22">
    <source>
        <dbReference type="Proteomes" id="UP000597038"/>
    </source>
</evidence>
<name>A0A2K3ZG09_9STAP</name>
<dbReference type="PANTHER" id="PTHR10954:SF23">
    <property type="entry name" value="RIBONUCLEASE"/>
    <property type="match status" value="1"/>
</dbReference>
<dbReference type="InterPro" id="IPR024568">
    <property type="entry name" value="RNase_HIII_N"/>
</dbReference>
<dbReference type="FunFam" id="3.30.420.10:FF:000047">
    <property type="entry name" value="Ribonuclease HIII"/>
    <property type="match status" value="1"/>
</dbReference>
<evidence type="ECO:0000256" key="4">
    <source>
        <dbReference type="ARBA" id="ARBA00004496"/>
    </source>
</evidence>
<dbReference type="CDD" id="cd14796">
    <property type="entry name" value="RNAse_HIII_N"/>
    <property type="match status" value="1"/>
</dbReference>
<dbReference type="GO" id="GO:0005737">
    <property type="term" value="C:cytoplasm"/>
    <property type="evidence" value="ECO:0007669"/>
    <property type="project" value="UniProtKB-SubCell"/>
</dbReference>
<evidence type="ECO:0000256" key="5">
    <source>
        <dbReference type="ARBA" id="ARBA00008378"/>
    </source>
</evidence>
<reference evidence="20 21" key="1">
    <citation type="journal article" date="2018" name="Vet. Microbiol.">
        <title>Characterisation of Staphylococcus felis isolated from cats using whole genome sequencing.</title>
        <authorList>
            <person name="Worthing K."/>
            <person name="Pang S."/>
            <person name="Trott D.J."/>
            <person name="Abraham S."/>
            <person name="Coombs G.W."/>
            <person name="Jordan D."/>
            <person name="McIntyre L."/>
            <person name="Davies M.R."/>
            <person name="Norris J."/>
        </authorList>
    </citation>
    <scope>NUCLEOTIDE SEQUENCE [LARGE SCALE GENOMIC DNA]</scope>
    <source>
        <strain evidence="19 20">F25</strain>
        <strain evidence="18 21">F9</strain>
    </source>
</reference>
<evidence type="ECO:0000256" key="1">
    <source>
        <dbReference type="ARBA" id="ARBA00000077"/>
    </source>
</evidence>
<keyword evidence="8 14" id="KW-0963">Cytoplasm</keyword>
<dbReference type="EMBL" id="QKYD01000105">
    <property type="protein sequence ID" value="REI21740.1"/>
    <property type="molecule type" value="Genomic_DNA"/>
</dbReference>
<protein>
    <recommendedName>
        <fullName evidence="7 14">Ribonuclease HIII</fullName>
        <shortName evidence="14">RNase HIII</shortName>
        <ecNumber evidence="6 14">3.1.26.4</ecNumber>
    </recommendedName>
</protein>
<organism evidence="18 21">
    <name type="scientific">Staphylococcus felis</name>
    <dbReference type="NCBI Taxonomy" id="46127"/>
    <lineage>
        <taxon>Bacteria</taxon>
        <taxon>Bacillati</taxon>
        <taxon>Bacillota</taxon>
        <taxon>Bacilli</taxon>
        <taxon>Bacillales</taxon>
        <taxon>Staphylococcaceae</taxon>
        <taxon>Staphylococcus</taxon>
    </lineage>
</organism>
<dbReference type="GO" id="GO:0000287">
    <property type="term" value="F:magnesium ion binding"/>
    <property type="evidence" value="ECO:0007669"/>
    <property type="project" value="UniProtKB-UniRule"/>
</dbReference>
<comment type="caution">
    <text evidence="18">The sequence shown here is derived from an EMBL/GenBank/DDBJ whole genome shotgun (WGS) entry which is preliminary data.</text>
</comment>
<comment type="function">
    <text evidence="3 14">Endonuclease that specifically degrades the RNA of RNA-DNA hybrids.</text>
</comment>
<comment type="catalytic activity">
    <reaction evidence="1 14 15">
        <text>Endonucleolytic cleavage to 5'-phosphomonoester.</text>
        <dbReference type="EC" id="3.1.26.4"/>
    </reaction>
</comment>
<evidence type="ECO:0000256" key="8">
    <source>
        <dbReference type="ARBA" id="ARBA00022490"/>
    </source>
</evidence>
<comment type="subcellular location">
    <subcellularLocation>
        <location evidence="4 14">Cytoplasm</location>
    </subcellularLocation>
</comment>
<dbReference type="EC" id="3.1.26.4" evidence="6 14"/>
<dbReference type="Pfam" id="PF11858">
    <property type="entry name" value="DUF3378"/>
    <property type="match status" value="1"/>
</dbReference>
<evidence type="ECO:0000256" key="15">
    <source>
        <dbReference type="PROSITE-ProRule" id="PRU01319"/>
    </source>
</evidence>
<dbReference type="CDD" id="cd06590">
    <property type="entry name" value="RNase_HII_bacteria_HIII_like"/>
    <property type="match status" value="1"/>
</dbReference>
<dbReference type="Gene3D" id="3.30.310.10">
    <property type="entry name" value="TATA-Binding Protein"/>
    <property type="match status" value="1"/>
</dbReference>
<dbReference type="KEGG" id="sfq:C7J90_07485"/>
<dbReference type="InterPro" id="IPR012295">
    <property type="entry name" value="TBP_dom_sf"/>
</dbReference>
<dbReference type="OrthoDB" id="9777935at2"/>
<dbReference type="InterPro" id="IPR024567">
    <property type="entry name" value="RNase_HII/HIII_dom"/>
</dbReference>
<evidence type="ECO:0000256" key="10">
    <source>
        <dbReference type="ARBA" id="ARBA00022723"/>
    </source>
</evidence>
<dbReference type="PANTHER" id="PTHR10954">
    <property type="entry name" value="RIBONUCLEASE H2 SUBUNIT A"/>
    <property type="match status" value="1"/>
</dbReference>
<evidence type="ECO:0000256" key="14">
    <source>
        <dbReference type="HAMAP-Rule" id="MF_00053"/>
    </source>
</evidence>
<dbReference type="HAMAP" id="MF_00053">
    <property type="entry name" value="RNase_HIII"/>
    <property type="match status" value="1"/>
</dbReference>
<keyword evidence="22" id="KW-1185">Reference proteome</keyword>
<dbReference type="Gene3D" id="3.30.420.10">
    <property type="entry name" value="Ribonuclease H-like superfamily/Ribonuclease H"/>
    <property type="match status" value="1"/>
</dbReference>
<evidence type="ECO:0000256" key="11">
    <source>
        <dbReference type="ARBA" id="ARBA00022759"/>
    </source>
</evidence>
<dbReference type="GO" id="GO:0043137">
    <property type="term" value="P:DNA replication, removal of RNA primer"/>
    <property type="evidence" value="ECO:0007669"/>
    <property type="project" value="TreeGrafter"/>
</dbReference>
<dbReference type="GeneID" id="48058065"/>
<keyword evidence="11 14" id="KW-0255">Endonuclease</keyword>
<keyword evidence="9 14" id="KW-0540">Nuclease</keyword>
<dbReference type="Proteomes" id="UP000256337">
    <property type="component" value="Unassembled WGS sequence"/>
</dbReference>
<dbReference type="Proteomes" id="UP000597038">
    <property type="component" value="Unassembled WGS sequence"/>
</dbReference>
<feature type="domain" description="RNase H type-2" evidence="16">
    <location>
        <begin position="87"/>
        <end position="303"/>
    </location>
</feature>
<feature type="binding site" evidence="14 15">
    <location>
        <position position="94"/>
    </location>
    <ligand>
        <name>a divalent metal cation</name>
        <dbReference type="ChEBI" id="CHEBI:60240"/>
    </ligand>
</feature>
<evidence type="ECO:0000256" key="2">
    <source>
        <dbReference type="ARBA" id="ARBA00001946"/>
    </source>
</evidence>
<evidence type="ECO:0000313" key="21">
    <source>
        <dbReference type="Proteomes" id="UP000256562"/>
    </source>
</evidence>
<dbReference type="GO" id="GO:0006298">
    <property type="term" value="P:mismatch repair"/>
    <property type="evidence" value="ECO:0007669"/>
    <property type="project" value="TreeGrafter"/>
</dbReference>
<evidence type="ECO:0000256" key="3">
    <source>
        <dbReference type="ARBA" id="ARBA00004065"/>
    </source>
</evidence>
<dbReference type="EMBL" id="QKXQ01000351">
    <property type="protein sequence ID" value="REH94516.1"/>
    <property type="molecule type" value="Genomic_DNA"/>
</dbReference>
<feature type="binding site" evidence="14 15">
    <location>
        <position position="93"/>
    </location>
    <ligand>
        <name>a divalent metal cation</name>
        <dbReference type="ChEBI" id="CHEBI:60240"/>
    </ligand>
</feature>
<dbReference type="AlphaFoldDB" id="A0A2K3ZG09"/>
<sequence>MSNVVKKLTLQEIEQLEKQLQFDTSRLGPGMRARTQYNGITITIYQSQKVMFQGKNADAVASQLLGASITTPSSVSAVPSHIEYNLSNCIGSDEAGSGDYFGPLTVCACYVSKEHALLLQELGVDDSKRLTDTKIVQLAEQIVTFLPHSLLVLKNPKYNERQNDGWSQVKMKAVLHNECIKNVLKKIDTSHLDYIVIDQFAKREVYQRYALGDVPFDHLTNYETKGESKSIAIAAASIISRYAFVKHMDALSQHYHIDIPKGASQKVDLIAAKIIEKYDLPTLDAITKKHFSNRNKAIQLIQKKSQRNI</sequence>
<dbReference type="Pfam" id="PF01351">
    <property type="entry name" value="RNase_HII"/>
    <property type="match status" value="1"/>
</dbReference>
<evidence type="ECO:0000259" key="16">
    <source>
        <dbReference type="PROSITE" id="PS51975"/>
    </source>
</evidence>
<accession>A0A2K3ZG09</accession>
<evidence type="ECO:0000313" key="20">
    <source>
        <dbReference type="Proteomes" id="UP000256337"/>
    </source>
</evidence>
<dbReference type="GO" id="GO:0004523">
    <property type="term" value="F:RNA-DNA hybrid ribonuclease activity"/>
    <property type="evidence" value="ECO:0007669"/>
    <property type="project" value="UniProtKB-UniRule"/>
</dbReference>
<dbReference type="InterPro" id="IPR036397">
    <property type="entry name" value="RNaseH_sf"/>
</dbReference>
<comment type="cofactor">
    <cofactor evidence="14 15">
        <name>Mn(2+)</name>
        <dbReference type="ChEBI" id="CHEBI:29035"/>
    </cofactor>
    <cofactor evidence="14 15">
        <name>Mg(2+)</name>
        <dbReference type="ChEBI" id="CHEBI:18420"/>
    </cofactor>
    <text evidence="14 15">Manganese or magnesium. Binds 1 divalent metal ion per monomer in the absence of substrate. May bind a second metal ion after substrate binding.</text>
</comment>
<dbReference type="RefSeq" id="WP_103208455.1">
    <property type="nucleotide sequence ID" value="NZ_CAJUZR010000003.1"/>
</dbReference>
<dbReference type="GO" id="GO:0003723">
    <property type="term" value="F:RNA binding"/>
    <property type="evidence" value="ECO:0007669"/>
    <property type="project" value="UniProtKB-UniRule"/>
</dbReference>
<feature type="binding site" evidence="14 15">
    <location>
        <position position="198"/>
    </location>
    <ligand>
        <name>a divalent metal cation</name>
        <dbReference type="ChEBI" id="CHEBI:60240"/>
    </ligand>
</feature>
<dbReference type="InterPro" id="IPR004641">
    <property type="entry name" value="RNase_HIII"/>
</dbReference>
<dbReference type="InterPro" id="IPR001352">
    <property type="entry name" value="RNase_HII/HIII"/>
</dbReference>
<dbReference type="NCBIfam" id="TIGR00716">
    <property type="entry name" value="rnhC"/>
    <property type="match status" value="1"/>
</dbReference>
<evidence type="ECO:0000313" key="18">
    <source>
        <dbReference type="EMBL" id="REH94516.1"/>
    </source>
</evidence>
<dbReference type="Proteomes" id="UP000256562">
    <property type="component" value="Unassembled WGS sequence"/>
</dbReference>
<comment type="similarity">
    <text evidence="5 14">Belongs to the RNase HII family. RnhC subfamily.</text>
</comment>
<keyword evidence="12 14" id="KW-0378">Hydrolase</keyword>
<keyword evidence="13 14" id="KW-0460">Magnesium</keyword>
<evidence type="ECO:0000256" key="9">
    <source>
        <dbReference type="ARBA" id="ARBA00022722"/>
    </source>
</evidence>
<dbReference type="SUPFAM" id="SSF53098">
    <property type="entry name" value="Ribonuclease H-like"/>
    <property type="match status" value="1"/>
</dbReference>
<dbReference type="PIRSF" id="PIRSF037748">
    <property type="entry name" value="RnhC"/>
    <property type="match status" value="1"/>
</dbReference>
<reference evidence="17 22" key="2">
    <citation type="submission" date="2020-12" db="EMBL/GenBank/DDBJ databases">
        <title>Genomic analysis of Staphylococcus felis from a cat with skin infection.</title>
        <authorList>
            <person name="Aslantas O."/>
            <person name="Keskin O."/>
            <person name="Buyukaltay K."/>
            <person name="Gullu Yucetepe A."/>
        </authorList>
    </citation>
    <scope>NUCLEOTIDE SEQUENCE [LARGE SCALE GENOMIC DNA]</scope>
    <source>
        <strain evidence="17 22">HARRANVET</strain>
    </source>
</reference>
<gene>
    <name evidence="14" type="primary">rnhC</name>
    <name evidence="19" type="ORF">DOS76_06490</name>
    <name evidence="18" type="ORF">DOS83_07525</name>
    <name evidence="17" type="ORF">I9026_10090</name>
</gene>
<dbReference type="GO" id="GO:0032299">
    <property type="term" value="C:ribonuclease H2 complex"/>
    <property type="evidence" value="ECO:0007669"/>
    <property type="project" value="TreeGrafter"/>
</dbReference>